<dbReference type="EMBL" id="JAWJWF010000049">
    <property type="protein sequence ID" value="KAK6619162.1"/>
    <property type="molecule type" value="Genomic_DNA"/>
</dbReference>
<comment type="caution">
    <text evidence="2">The sequence shown here is derived from an EMBL/GenBank/DDBJ whole genome shotgun (WGS) entry which is preliminary data.</text>
</comment>
<name>A0ABR1AHC4_POLSC</name>
<organism evidence="2 3">
    <name type="scientific">Polyplax serrata</name>
    <name type="common">Common mouse louse</name>
    <dbReference type="NCBI Taxonomy" id="468196"/>
    <lineage>
        <taxon>Eukaryota</taxon>
        <taxon>Metazoa</taxon>
        <taxon>Ecdysozoa</taxon>
        <taxon>Arthropoda</taxon>
        <taxon>Hexapoda</taxon>
        <taxon>Insecta</taxon>
        <taxon>Pterygota</taxon>
        <taxon>Neoptera</taxon>
        <taxon>Paraneoptera</taxon>
        <taxon>Psocodea</taxon>
        <taxon>Troctomorpha</taxon>
        <taxon>Phthiraptera</taxon>
        <taxon>Anoplura</taxon>
        <taxon>Polyplacidae</taxon>
        <taxon>Polyplax</taxon>
    </lineage>
</organism>
<evidence type="ECO:0000256" key="1">
    <source>
        <dbReference type="SAM" id="Phobius"/>
    </source>
</evidence>
<keyword evidence="3" id="KW-1185">Reference proteome</keyword>
<gene>
    <name evidence="2" type="ORF">RUM44_003544</name>
</gene>
<keyword evidence="1" id="KW-1133">Transmembrane helix</keyword>
<evidence type="ECO:0000313" key="3">
    <source>
        <dbReference type="Proteomes" id="UP001359485"/>
    </source>
</evidence>
<feature type="transmembrane region" description="Helical" evidence="1">
    <location>
        <begin position="126"/>
        <end position="147"/>
    </location>
</feature>
<evidence type="ECO:0000313" key="2">
    <source>
        <dbReference type="EMBL" id="KAK6619162.1"/>
    </source>
</evidence>
<accession>A0ABR1AHC4</accession>
<protein>
    <submittedName>
        <fullName evidence="2">Uncharacterized protein</fullName>
    </submittedName>
</protein>
<feature type="transmembrane region" description="Helical" evidence="1">
    <location>
        <begin position="75"/>
        <end position="93"/>
    </location>
</feature>
<keyword evidence="1" id="KW-0812">Transmembrane</keyword>
<dbReference type="Proteomes" id="UP001359485">
    <property type="component" value="Unassembled WGS sequence"/>
</dbReference>
<proteinExistence type="predicted"/>
<feature type="transmembrane region" description="Helical" evidence="1">
    <location>
        <begin position="105"/>
        <end position="120"/>
    </location>
</feature>
<sequence length="174" mass="20012">MREEYSKYKCALSTVYVKLNSAISDYTTLYSCNSDGYKLRRLHIFMLNLSAILYFTIIEGVFFMIGRSSSSSSSLVLYLPFLNVFPLLSNALAKDYRTKQKKTDVFIAINSLLLVLMAFLDENYYGVAFGMSYFFGYFFIGESGYFLDTEVPSVDAFQYLTCFLHYFAGKTLCY</sequence>
<keyword evidence="1" id="KW-0472">Membrane</keyword>
<reference evidence="2 3" key="1">
    <citation type="submission" date="2023-09" db="EMBL/GenBank/DDBJ databases">
        <title>Genomes of two closely related lineages of the louse Polyplax serrata with different host specificities.</title>
        <authorList>
            <person name="Martinu J."/>
            <person name="Tarabai H."/>
            <person name="Stefka J."/>
            <person name="Hypsa V."/>
        </authorList>
    </citation>
    <scope>NUCLEOTIDE SEQUENCE [LARGE SCALE GENOMIC DNA]</scope>
    <source>
        <strain evidence="2">98ZLc_SE</strain>
    </source>
</reference>
<feature type="transmembrane region" description="Helical" evidence="1">
    <location>
        <begin position="44"/>
        <end position="63"/>
    </location>
</feature>